<dbReference type="EMBL" id="JAGRRH010000003">
    <property type="protein sequence ID" value="KAG7372724.1"/>
    <property type="molecule type" value="Genomic_DNA"/>
</dbReference>
<evidence type="ECO:0000256" key="3">
    <source>
        <dbReference type="ARBA" id="ARBA00023002"/>
    </source>
</evidence>
<dbReference type="InterPro" id="IPR002347">
    <property type="entry name" value="SDR_fam"/>
</dbReference>
<feature type="region of interest" description="Disordered" evidence="4">
    <location>
        <begin position="146"/>
        <end position="167"/>
    </location>
</feature>
<protein>
    <submittedName>
        <fullName evidence="5">Short chain dehydrogenase</fullName>
    </submittedName>
</protein>
<dbReference type="AlphaFoldDB" id="A0A9K3M258"/>
<feature type="compositionally biased region" description="Basic and acidic residues" evidence="4">
    <location>
        <begin position="377"/>
        <end position="386"/>
    </location>
</feature>
<evidence type="ECO:0000313" key="5">
    <source>
        <dbReference type="EMBL" id="KAG7372724.1"/>
    </source>
</evidence>
<feature type="compositionally biased region" description="Basic residues" evidence="4">
    <location>
        <begin position="244"/>
        <end position="256"/>
    </location>
</feature>
<feature type="region of interest" description="Disordered" evidence="4">
    <location>
        <begin position="197"/>
        <end position="337"/>
    </location>
</feature>
<feature type="compositionally biased region" description="Low complexity" evidence="4">
    <location>
        <begin position="633"/>
        <end position="642"/>
    </location>
</feature>
<feature type="compositionally biased region" description="Low complexity" evidence="4">
    <location>
        <begin position="561"/>
        <end position="570"/>
    </location>
</feature>
<dbReference type="OrthoDB" id="49269at2759"/>
<feature type="compositionally biased region" description="Low complexity" evidence="4">
    <location>
        <begin position="418"/>
        <end position="428"/>
    </location>
</feature>
<comment type="caution">
    <text evidence="5">The sequence shown here is derived from an EMBL/GenBank/DDBJ whole genome shotgun (WGS) entry which is preliminary data.</text>
</comment>
<feature type="region of interest" description="Disordered" evidence="4">
    <location>
        <begin position="559"/>
        <end position="642"/>
    </location>
</feature>
<reference evidence="5" key="1">
    <citation type="journal article" date="2021" name="Sci. Rep.">
        <title>Diploid genomic architecture of Nitzschia inconspicua, an elite biomass production diatom.</title>
        <authorList>
            <person name="Oliver A."/>
            <person name="Podell S."/>
            <person name="Pinowska A."/>
            <person name="Traller J.C."/>
            <person name="Smith S.R."/>
            <person name="McClure R."/>
            <person name="Beliaev A."/>
            <person name="Bohutskyi P."/>
            <person name="Hill E.A."/>
            <person name="Rabines A."/>
            <person name="Zheng H."/>
            <person name="Allen L.Z."/>
            <person name="Kuo A."/>
            <person name="Grigoriev I.V."/>
            <person name="Allen A.E."/>
            <person name="Hazlebeck D."/>
            <person name="Allen E.E."/>
        </authorList>
    </citation>
    <scope>NUCLEOTIDE SEQUENCE</scope>
    <source>
        <strain evidence="5">Hildebrandi</strain>
    </source>
</reference>
<feature type="compositionally biased region" description="Polar residues" evidence="4">
    <location>
        <begin position="577"/>
        <end position="597"/>
    </location>
</feature>
<evidence type="ECO:0000256" key="4">
    <source>
        <dbReference type="SAM" id="MobiDB-lite"/>
    </source>
</evidence>
<feature type="region of interest" description="Disordered" evidence="4">
    <location>
        <begin position="1008"/>
        <end position="1038"/>
    </location>
</feature>
<evidence type="ECO:0000256" key="2">
    <source>
        <dbReference type="ARBA" id="ARBA00022857"/>
    </source>
</evidence>
<reference evidence="5" key="2">
    <citation type="submission" date="2021-04" db="EMBL/GenBank/DDBJ databases">
        <authorList>
            <person name="Podell S."/>
        </authorList>
    </citation>
    <scope>NUCLEOTIDE SEQUENCE</scope>
    <source>
        <strain evidence="5">Hildebrandi</strain>
    </source>
</reference>
<gene>
    <name evidence="5" type="ORF">IV203_018867</name>
</gene>
<dbReference type="Proteomes" id="UP000693970">
    <property type="component" value="Unassembled WGS sequence"/>
</dbReference>
<evidence type="ECO:0000256" key="1">
    <source>
        <dbReference type="ARBA" id="ARBA00006484"/>
    </source>
</evidence>
<dbReference type="Pfam" id="PF00106">
    <property type="entry name" value="adh_short"/>
    <property type="match status" value="1"/>
</dbReference>
<evidence type="ECO:0000313" key="6">
    <source>
        <dbReference type="Proteomes" id="UP000693970"/>
    </source>
</evidence>
<proteinExistence type="inferred from homology"/>
<sequence>MPNISLTKKFTRDSLKRANMATNQGSLMEEKNNINNNTNDLNKAQVIQTEMARARAKSLRTTNALHRTANRVAATAQQQQQQQRTLSPYRSFGLHTTGVTPLSVHAATNRDDTSTTNHNYNAEILTSMSSLTEPTWGAPSMSMDITSTFGGGNSTHQRRTSNNAYNPSRLQETVVEDDDNEDVATISTTDSKYKKMVGEYSRQRKEAATKDSNLVTTNSTEARDPPPPATRTTENEATDVSPKTPRRSSSTRRKKTKDSGSSSKRRSSSTSSRRSTFSVPVDPRQFESTFTSGKRSSHRSKSRKERSSRSSSVPPESQHSRNHHHSSSSSFSSNHDEQVAAAMAKFRMYEESQKIRNGDANNKNKNTNGASIVATPTDEKSREANRSSDGTEEWRDAILSTSSTHEQSEVSAPASNYQQLQQQQQQQVVVATTPPGTTPHEPKSVVEAARLSLRPTIRRTNSNRSHTSNHSECFSMASSARMLSSSNSSVSPYLVHPKEATTDTNNVSVSAAATVTSPPAMQTGLSRRSLAGTASRTQKMLSDARARAIHKEKSKLWQSLNNNNTNNNNNKEPLTGVSPSNTNNNVPLAAVPSTQQQQEERQSHSLSQQPFDERSSLFRSNPSRVDQRRRRSPSNSSSYLGSSGTPLLGRLFGWLIWILRVVVWCVPKFLFRLVYPGRRWEARHKSIVITGALSAMGSEIARQYAMEGAKLALIAHCPSSSSSSLLYELQNDCRELGACQVHVYAADMTNPLTAELTIRQAGKDLGRQLDVVIIHGPTYRQGCYFEEITNRDHIGTLLKENALGGMLTLQCALPYMPKTNQSRIVVISSGTAGRLGAPYQSVFAASQHALTGFCDSLRMELTQSYRGRAPKVCLVSFGELAGVGVGTEDVLLDMGATLPPSKTHPWSGIPLQHAVHDLLQAVAKGNCREFGTPTFVNRWRCLSVLAPSVVDWCIQRHVESSQYRPSAGDEEGGGRSRRSMNRFTLQHQHQQGVGGGLRNRYSSSSSTTCTSSCGGGGGGEGVMMNGGGNTNAPSKSWT</sequence>
<keyword evidence="3" id="KW-0560">Oxidoreductase</keyword>
<feature type="compositionally biased region" description="Low complexity" evidence="4">
    <location>
        <begin position="358"/>
        <end position="370"/>
    </location>
</feature>
<keyword evidence="2" id="KW-0521">NADP</keyword>
<name>A0A9K3M258_9STRA</name>
<dbReference type="GO" id="GO:0005829">
    <property type="term" value="C:cytosol"/>
    <property type="evidence" value="ECO:0007669"/>
    <property type="project" value="TreeGrafter"/>
</dbReference>
<feature type="region of interest" description="Disordered" evidence="4">
    <location>
        <begin position="355"/>
        <end position="428"/>
    </location>
</feature>
<feature type="compositionally biased region" description="Polar residues" evidence="4">
    <location>
        <begin position="210"/>
        <end position="219"/>
    </location>
</feature>
<organism evidence="5 6">
    <name type="scientific">Nitzschia inconspicua</name>
    <dbReference type="NCBI Taxonomy" id="303405"/>
    <lineage>
        <taxon>Eukaryota</taxon>
        <taxon>Sar</taxon>
        <taxon>Stramenopiles</taxon>
        <taxon>Ochrophyta</taxon>
        <taxon>Bacillariophyta</taxon>
        <taxon>Bacillariophyceae</taxon>
        <taxon>Bacillariophycidae</taxon>
        <taxon>Bacillariales</taxon>
        <taxon>Bacillariaceae</taxon>
        <taxon>Nitzschia</taxon>
    </lineage>
</organism>
<feature type="region of interest" description="Disordered" evidence="4">
    <location>
        <begin position="518"/>
        <end position="546"/>
    </location>
</feature>
<dbReference type="GO" id="GO:0016491">
    <property type="term" value="F:oxidoreductase activity"/>
    <property type="evidence" value="ECO:0007669"/>
    <property type="project" value="UniProtKB-KW"/>
</dbReference>
<dbReference type="PANTHER" id="PTHR43391">
    <property type="entry name" value="RETINOL DEHYDROGENASE-RELATED"/>
    <property type="match status" value="1"/>
</dbReference>
<keyword evidence="6" id="KW-1185">Reference proteome</keyword>
<feature type="compositionally biased region" description="Gly residues" evidence="4">
    <location>
        <begin position="1013"/>
        <end position="1029"/>
    </location>
</feature>
<dbReference type="PANTHER" id="PTHR43391:SF14">
    <property type="entry name" value="DEHYDROGENASE_REDUCTASE SDR FAMILY PROTEIN 7-LIKE"/>
    <property type="match status" value="1"/>
</dbReference>
<feature type="compositionally biased region" description="Polar residues" evidence="4">
    <location>
        <begin position="399"/>
        <end position="417"/>
    </location>
</feature>
<feature type="compositionally biased region" description="Basic residues" evidence="4">
    <location>
        <begin position="295"/>
        <end position="306"/>
    </location>
</feature>
<feature type="compositionally biased region" description="Basic and acidic residues" evidence="4">
    <location>
        <begin position="197"/>
        <end position="209"/>
    </location>
</feature>
<comment type="similarity">
    <text evidence="1">Belongs to the short-chain dehydrogenases/reductases (SDR) family.</text>
</comment>
<feature type="compositionally biased region" description="Polar residues" evidence="4">
    <location>
        <begin position="518"/>
        <end position="540"/>
    </location>
</feature>
<accession>A0A9K3M258</accession>